<name>A0A538SIR2_UNCEI</name>
<dbReference type="EMBL" id="VBOT01000076">
    <property type="protein sequence ID" value="TMQ51259.1"/>
    <property type="molecule type" value="Genomic_DNA"/>
</dbReference>
<evidence type="ECO:0000313" key="2">
    <source>
        <dbReference type="Proteomes" id="UP000320184"/>
    </source>
</evidence>
<dbReference type="AlphaFoldDB" id="A0A538SIR2"/>
<sequence>MVTRQRDLDVFTYADPRDVRMVDDGGGLQFACLGALPERRLLLESVYGYLTLKNGVPIGYVLTSALFGSAEIAFNVFETFRGVEAAHVYGRALAMVRHLFDADAFTIYPYQLGEHNDEALASGAWWFYQKLGFQPRDRAARALMNRELARMKRDPSHRSSIGTLRRLARSNVYFHLRERREDVIGLLPLANVGLHVTRYLARRFGADRELATATCAREAAERLGAGSLSALSRDERLAWERWAPLALILPGIERWSRGERRALAEVIRVKGGRRESDFVLRFDRHPRLPSALARLANREPRP</sequence>
<dbReference type="Proteomes" id="UP000320184">
    <property type="component" value="Unassembled WGS sequence"/>
</dbReference>
<accession>A0A538SIR2</accession>
<organism evidence="1 2">
    <name type="scientific">Eiseniibacteriota bacterium</name>
    <dbReference type="NCBI Taxonomy" id="2212470"/>
    <lineage>
        <taxon>Bacteria</taxon>
        <taxon>Candidatus Eiseniibacteriota</taxon>
    </lineage>
</organism>
<proteinExistence type="predicted"/>
<evidence type="ECO:0000313" key="1">
    <source>
        <dbReference type="EMBL" id="TMQ51259.1"/>
    </source>
</evidence>
<protein>
    <submittedName>
        <fullName evidence="1">Uncharacterized protein</fullName>
    </submittedName>
</protein>
<comment type="caution">
    <text evidence="1">The sequence shown here is derived from an EMBL/GenBank/DDBJ whole genome shotgun (WGS) entry which is preliminary data.</text>
</comment>
<gene>
    <name evidence="1" type="ORF">E6K73_06300</name>
</gene>
<reference evidence="1 2" key="1">
    <citation type="journal article" date="2019" name="Nat. Microbiol.">
        <title>Mediterranean grassland soil C-N compound turnover is dependent on rainfall and depth, and is mediated by genomically divergent microorganisms.</title>
        <authorList>
            <person name="Diamond S."/>
            <person name="Andeer P.F."/>
            <person name="Li Z."/>
            <person name="Crits-Christoph A."/>
            <person name="Burstein D."/>
            <person name="Anantharaman K."/>
            <person name="Lane K.R."/>
            <person name="Thomas B.C."/>
            <person name="Pan C."/>
            <person name="Northen T.R."/>
            <person name="Banfield J.F."/>
        </authorList>
    </citation>
    <scope>NUCLEOTIDE SEQUENCE [LARGE SCALE GENOMIC DNA]</scope>
    <source>
        <strain evidence="1">WS_3</strain>
    </source>
</reference>